<dbReference type="HOGENOM" id="CLU_1143442_0_0_1"/>
<accession>G0PH17</accession>
<organism evidence="4">
    <name type="scientific">Caenorhabditis brenneri</name>
    <name type="common">Nematode worm</name>
    <dbReference type="NCBI Taxonomy" id="135651"/>
    <lineage>
        <taxon>Eukaryota</taxon>
        <taxon>Metazoa</taxon>
        <taxon>Ecdysozoa</taxon>
        <taxon>Nematoda</taxon>
        <taxon>Chromadorea</taxon>
        <taxon>Rhabditida</taxon>
        <taxon>Rhabditina</taxon>
        <taxon>Rhabditomorpha</taxon>
        <taxon>Rhabditoidea</taxon>
        <taxon>Rhabditidae</taxon>
        <taxon>Peloderinae</taxon>
        <taxon>Caenorhabditis</taxon>
    </lineage>
</organism>
<dbReference type="eggNOG" id="ENOG502THD6">
    <property type="taxonomic scope" value="Eukaryota"/>
</dbReference>
<dbReference type="STRING" id="135651.G0PH17"/>
<dbReference type="FunCoup" id="G0PH17">
    <property type="interactions" value="464"/>
</dbReference>
<keyword evidence="2" id="KW-1133">Transmembrane helix</keyword>
<feature type="transmembrane region" description="Helical" evidence="2">
    <location>
        <begin position="162"/>
        <end position="184"/>
    </location>
</feature>
<keyword evidence="2" id="KW-0812">Transmembrane</keyword>
<proteinExistence type="predicted"/>
<dbReference type="AlphaFoldDB" id="G0PH17"/>
<feature type="region of interest" description="Disordered" evidence="1">
    <location>
        <begin position="1"/>
        <end position="27"/>
    </location>
</feature>
<dbReference type="OMA" id="REHCFYG"/>
<evidence type="ECO:0008006" key="5">
    <source>
        <dbReference type="Google" id="ProtNLM"/>
    </source>
</evidence>
<dbReference type="InParanoid" id="G0PH17"/>
<protein>
    <recommendedName>
        <fullName evidence="5">Receptor expression-enhancing protein</fullName>
    </recommendedName>
</protein>
<dbReference type="EMBL" id="GL380458">
    <property type="protein sequence ID" value="EGT56046.1"/>
    <property type="molecule type" value="Genomic_DNA"/>
</dbReference>
<evidence type="ECO:0000313" key="4">
    <source>
        <dbReference type="Proteomes" id="UP000008068"/>
    </source>
</evidence>
<keyword evidence="2" id="KW-0472">Membrane</keyword>
<dbReference type="OrthoDB" id="5838511at2759"/>
<name>G0PH17_CAEBE</name>
<sequence length="246" mass="27586">MSIPASAIQDRSMHPHNTTAPRSTSPAIKKSGFLSTLASYLTSTAKSEPKPASVKERKPLLTSWDDVDFGKLNKLFCNMLYEQNNYTPLIAEIERVTGRKREHCFYGALSVILILILLHDAVGAVTAFMTLILPTFMTVTAISSTTSYENPSYLKNHQDFFVRYWTVYAVFVTCESFLSSLINWDLRLFRLVFMSTCLSPRIPVLTATYTKIIGLVSAVRNIIDSNNFEPTPTDPHNTLASRTKTS</sequence>
<feature type="compositionally biased region" description="Polar residues" evidence="1">
    <location>
        <begin position="15"/>
        <end position="26"/>
    </location>
</feature>
<evidence type="ECO:0000256" key="1">
    <source>
        <dbReference type="SAM" id="MobiDB-lite"/>
    </source>
</evidence>
<keyword evidence="4" id="KW-1185">Reference proteome</keyword>
<reference evidence="4" key="1">
    <citation type="submission" date="2011-07" db="EMBL/GenBank/DDBJ databases">
        <authorList>
            <consortium name="Caenorhabditis brenneri Sequencing and Analysis Consortium"/>
            <person name="Wilson R.K."/>
        </authorList>
    </citation>
    <scope>NUCLEOTIDE SEQUENCE [LARGE SCALE GENOMIC DNA]</scope>
    <source>
        <strain evidence="4">PB2801</strain>
    </source>
</reference>
<evidence type="ECO:0000313" key="3">
    <source>
        <dbReference type="EMBL" id="EGT56046.1"/>
    </source>
</evidence>
<gene>
    <name evidence="3" type="ORF">CAEBREN_09314</name>
</gene>
<dbReference type="Proteomes" id="UP000008068">
    <property type="component" value="Unassembled WGS sequence"/>
</dbReference>
<evidence type="ECO:0000256" key="2">
    <source>
        <dbReference type="SAM" id="Phobius"/>
    </source>
</evidence>
<feature type="transmembrane region" description="Helical" evidence="2">
    <location>
        <begin position="109"/>
        <end position="142"/>
    </location>
</feature>